<accession>A0A0Q3EN31</accession>
<sequence>MRLVRWICTLTPLVSDMICVCFGRGGGCNVS</sequence>
<dbReference type="AlphaFoldDB" id="A0A0Q3EN31"/>
<protein>
    <submittedName>
        <fullName evidence="1 2">Uncharacterized protein</fullName>
    </submittedName>
</protein>
<keyword evidence="3" id="KW-1185">Reference proteome</keyword>
<evidence type="ECO:0000313" key="2">
    <source>
        <dbReference type="EnsemblPlants" id="KQJ88910"/>
    </source>
</evidence>
<dbReference type="Gramene" id="KQJ88910">
    <property type="protein sequence ID" value="KQJ88910"/>
    <property type="gene ID" value="BRADI_4g22015v3"/>
</dbReference>
<dbReference type="InParanoid" id="A0A0Q3EN31"/>
<dbReference type="Proteomes" id="UP000008810">
    <property type="component" value="Chromosome 4"/>
</dbReference>
<proteinExistence type="predicted"/>
<reference evidence="1" key="2">
    <citation type="submission" date="2017-06" db="EMBL/GenBank/DDBJ databases">
        <title>WGS assembly of Brachypodium distachyon.</title>
        <authorList>
            <consortium name="The International Brachypodium Initiative"/>
            <person name="Lucas S."/>
            <person name="Harmon-Smith M."/>
            <person name="Lail K."/>
            <person name="Tice H."/>
            <person name="Grimwood J."/>
            <person name="Bruce D."/>
            <person name="Barry K."/>
            <person name="Shu S."/>
            <person name="Lindquist E."/>
            <person name="Wang M."/>
            <person name="Pitluck S."/>
            <person name="Vogel J.P."/>
            <person name="Garvin D.F."/>
            <person name="Mockler T.C."/>
            <person name="Schmutz J."/>
            <person name="Rokhsar D."/>
            <person name="Bevan M.W."/>
        </authorList>
    </citation>
    <scope>NUCLEOTIDE SEQUENCE</scope>
    <source>
        <strain evidence="1">Bd21</strain>
    </source>
</reference>
<evidence type="ECO:0000313" key="1">
    <source>
        <dbReference type="EMBL" id="KQJ88910.1"/>
    </source>
</evidence>
<reference evidence="1 2" key="1">
    <citation type="journal article" date="2010" name="Nature">
        <title>Genome sequencing and analysis of the model grass Brachypodium distachyon.</title>
        <authorList>
            <consortium name="International Brachypodium Initiative"/>
        </authorList>
    </citation>
    <scope>NUCLEOTIDE SEQUENCE [LARGE SCALE GENOMIC DNA]</scope>
    <source>
        <strain evidence="1 2">Bd21</strain>
    </source>
</reference>
<organism evidence="1">
    <name type="scientific">Brachypodium distachyon</name>
    <name type="common">Purple false brome</name>
    <name type="synonym">Trachynia distachya</name>
    <dbReference type="NCBI Taxonomy" id="15368"/>
    <lineage>
        <taxon>Eukaryota</taxon>
        <taxon>Viridiplantae</taxon>
        <taxon>Streptophyta</taxon>
        <taxon>Embryophyta</taxon>
        <taxon>Tracheophyta</taxon>
        <taxon>Spermatophyta</taxon>
        <taxon>Magnoliopsida</taxon>
        <taxon>Liliopsida</taxon>
        <taxon>Poales</taxon>
        <taxon>Poaceae</taxon>
        <taxon>BOP clade</taxon>
        <taxon>Pooideae</taxon>
        <taxon>Stipodae</taxon>
        <taxon>Brachypodieae</taxon>
        <taxon>Brachypodium</taxon>
    </lineage>
</organism>
<evidence type="ECO:0000313" key="3">
    <source>
        <dbReference type="Proteomes" id="UP000008810"/>
    </source>
</evidence>
<reference evidence="2" key="3">
    <citation type="submission" date="2018-08" db="UniProtKB">
        <authorList>
            <consortium name="EnsemblPlants"/>
        </authorList>
    </citation>
    <scope>IDENTIFICATION</scope>
    <source>
        <strain evidence="2">cv. Bd21</strain>
    </source>
</reference>
<dbReference type="EMBL" id="CM000883">
    <property type="protein sequence ID" value="KQJ88910.1"/>
    <property type="molecule type" value="Genomic_DNA"/>
</dbReference>
<name>A0A0Q3EN31_BRADI</name>
<gene>
    <name evidence="1" type="ORF">BRADI_4g22015v3</name>
</gene>
<dbReference type="EnsemblPlants" id="KQJ88910">
    <property type="protein sequence ID" value="KQJ88910"/>
    <property type="gene ID" value="BRADI_4g22015v3"/>
</dbReference>